<proteinExistence type="predicted"/>
<evidence type="ECO:0000313" key="2">
    <source>
        <dbReference type="Proteomes" id="UP001549055"/>
    </source>
</evidence>
<dbReference type="InterPro" id="IPR029062">
    <property type="entry name" value="Class_I_gatase-like"/>
</dbReference>
<dbReference type="EMBL" id="JBEPMK010000001">
    <property type="protein sequence ID" value="MET3643459.1"/>
    <property type="molecule type" value="Genomic_DNA"/>
</dbReference>
<name>A0ABV2JHT0_9STRE</name>
<keyword evidence="2" id="KW-1185">Reference proteome</keyword>
<dbReference type="RefSeq" id="WP_253362426.1">
    <property type="nucleotide sequence ID" value="NZ_JALJXU010000001.1"/>
</dbReference>
<accession>A0ABV2JHT0</accession>
<protein>
    <submittedName>
        <fullName evidence="1">Transcriptional regulator GlxA family with amidase domain</fullName>
    </submittedName>
</protein>
<organism evidence="1 2">
    <name type="scientific">Streptococcus gallinaceus</name>
    <dbReference type="NCBI Taxonomy" id="165758"/>
    <lineage>
        <taxon>Bacteria</taxon>
        <taxon>Bacillati</taxon>
        <taxon>Bacillota</taxon>
        <taxon>Bacilli</taxon>
        <taxon>Lactobacillales</taxon>
        <taxon>Streptococcaceae</taxon>
        <taxon>Streptococcus</taxon>
    </lineage>
</organism>
<reference evidence="1 2" key="1">
    <citation type="submission" date="2024-06" db="EMBL/GenBank/DDBJ databases">
        <title>Genomic Encyclopedia of Type Strains, Phase IV (KMG-IV): sequencing the most valuable type-strain genomes for metagenomic binning, comparative biology and taxonomic classification.</title>
        <authorList>
            <person name="Goeker M."/>
        </authorList>
    </citation>
    <scope>NUCLEOTIDE SEQUENCE [LARGE SCALE GENOMIC DNA]</scope>
    <source>
        <strain evidence="1 2">DSM 15349</strain>
    </source>
</reference>
<comment type="caution">
    <text evidence="1">The sequence shown here is derived from an EMBL/GenBank/DDBJ whole genome shotgun (WGS) entry which is preliminary data.</text>
</comment>
<evidence type="ECO:0000313" key="1">
    <source>
        <dbReference type="EMBL" id="MET3643459.1"/>
    </source>
</evidence>
<dbReference type="Gene3D" id="3.40.50.880">
    <property type="match status" value="1"/>
</dbReference>
<sequence length="86" mass="9872">MDDKAATSNKRALTWVCGQSDKVKWQTKARWIRDGKFYTSSGVSAGMDMTLGFISDCFGEKLARELAHRAEYRWNDNWAEDEFATI</sequence>
<dbReference type="PANTHER" id="PTHR43130">
    <property type="entry name" value="ARAC-FAMILY TRANSCRIPTIONAL REGULATOR"/>
    <property type="match status" value="1"/>
</dbReference>
<dbReference type="Proteomes" id="UP001549055">
    <property type="component" value="Unassembled WGS sequence"/>
</dbReference>
<dbReference type="SUPFAM" id="SSF52317">
    <property type="entry name" value="Class I glutamine amidotransferase-like"/>
    <property type="match status" value="1"/>
</dbReference>
<dbReference type="InterPro" id="IPR052158">
    <property type="entry name" value="INH-QAR"/>
</dbReference>
<gene>
    <name evidence="1" type="ORF">ABID27_000076</name>
</gene>
<dbReference type="PANTHER" id="PTHR43130:SF15">
    <property type="entry name" value="THIJ_PFPI FAMILY PROTEIN (AFU_ORTHOLOGUE AFUA_5G14240)"/>
    <property type="match status" value="1"/>
</dbReference>